<evidence type="ECO:0000256" key="12">
    <source>
        <dbReference type="SAM" id="Phobius"/>
    </source>
</evidence>
<reference evidence="14" key="1">
    <citation type="submission" date="2013-01" db="EMBL/GenBank/DDBJ databases">
        <title>Draft Genome Sequence of a Mulberry Tree, Morus notabilis C.K. Schneid.</title>
        <authorList>
            <person name="He N."/>
            <person name="Zhao S."/>
        </authorList>
    </citation>
    <scope>NUCLEOTIDE SEQUENCE</scope>
</reference>
<dbReference type="FunFam" id="1.10.630.10:FF:000019">
    <property type="entry name" value="Cytochrome P450 family protein"/>
    <property type="match status" value="1"/>
</dbReference>
<feature type="transmembrane region" description="Helical" evidence="12">
    <location>
        <begin position="6"/>
        <end position="25"/>
    </location>
</feature>
<keyword evidence="8 11" id="KW-0503">Monooxygenase</keyword>
<evidence type="ECO:0000256" key="8">
    <source>
        <dbReference type="ARBA" id="ARBA00023033"/>
    </source>
</evidence>
<dbReference type="InterPro" id="IPR001128">
    <property type="entry name" value="Cyt_P450"/>
</dbReference>
<keyword evidence="6 11" id="KW-0560">Oxidoreductase</keyword>
<evidence type="ECO:0000256" key="5">
    <source>
        <dbReference type="ARBA" id="ARBA00022723"/>
    </source>
</evidence>
<keyword evidence="14" id="KW-1185">Reference proteome</keyword>
<accession>W9SIE6</accession>
<dbReference type="PRINTS" id="PR00463">
    <property type="entry name" value="EP450I"/>
</dbReference>
<dbReference type="FunFam" id="1.10.630.10:FF:000126">
    <property type="entry name" value="Predicted protein"/>
    <property type="match status" value="1"/>
</dbReference>
<dbReference type="PANTHER" id="PTHR47943:SF8">
    <property type="entry name" value="CYTOCHROME P450"/>
    <property type="match status" value="1"/>
</dbReference>
<keyword evidence="7 10" id="KW-0408">Iron</keyword>
<protein>
    <submittedName>
        <fullName evidence="13">Flavonoid 3',5'-hydroxylase</fullName>
    </submittedName>
</protein>
<evidence type="ECO:0000256" key="2">
    <source>
        <dbReference type="ARBA" id="ARBA00004370"/>
    </source>
</evidence>
<evidence type="ECO:0000256" key="9">
    <source>
        <dbReference type="ARBA" id="ARBA00023136"/>
    </source>
</evidence>
<dbReference type="STRING" id="981085.W9SIE6"/>
<dbReference type="PROSITE" id="PS00086">
    <property type="entry name" value="CYTOCHROME_P450"/>
    <property type="match status" value="1"/>
</dbReference>
<dbReference type="InterPro" id="IPR036396">
    <property type="entry name" value="Cyt_P450_sf"/>
</dbReference>
<evidence type="ECO:0000256" key="7">
    <source>
        <dbReference type="ARBA" id="ARBA00023004"/>
    </source>
</evidence>
<comment type="similarity">
    <text evidence="3 11">Belongs to the cytochrome P450 family.</text>
</comment>
<keyword evidence="4 10" id="KW-0349">Heme</keyword>
<dbReference type="PANTHER" id="PTHR47943">
    <property type="entry name" value="CYTOCHROME P450 93A3-LIKE"/>
    <property type="match status" value="1"/>
</dbReference>
<dbReference type="GO" id="GO:0016020">
    <property type="term" value="C:membrane"/>
    <property type="evidence" value="ECO:0007669"/>
    <property type="project" value="UniProtKB-SubCell"/>
</dbReference>
<name>W9SIE6_9ROSA</name>
<dbReference type="GO" id="GO:0016705">
    <property type="term" value="F:oxidoreductase activity, acting on paired donors, with incorporation or reduction of molecular oxygen"/>
    <property type="evidence" value="ECO:0007669"/>
    <property type="project" value="InterPro"/>
</dbReference>
<dbReference type="GO" id="GO:0020037">
    <property type="term" value="F:heme binding"/>
    <property type="evidence" value="ECO:0007669"/>
    <property type="project" value="InterPro"/>
</dbReference>
<evidence type="ECO:0000256" key="3">
    <source>
        <dbReference type="ARBA" id="ARBA00010617"/>
    </source>
</evidence>
<keyword evidence="9 12" id="KW-0472">Membrane</keyword>
<keyword evidence="12" id="KW-0812">Transmembrane</keyword>
<dbReference type="AlphaFoldDB" id="W9SIE6"/>
<evidence type="ECO:0000313" key="14">
    <source>
        <dbReference type="Proteomes" id="UP000030645"/>
    </source>
</evidence>
<dbReference type="Pfam" id="PF00067">
    <property type="entry name" value="p450"/>
    <property type="match status" value="2"/>
</dbReference>
<evidence type="ECO:0000256" key="11">
    <source>
        <dbReference type="RuleBase" id="RU000461"/>
    </source>
</evidence>
<evidence type="ECO:0000256" key="1">
    <source>
        <dbReference type="ARBA" id="ARBA00001971"/>
    </source>
</evidence>
<gene>
    <name evidence="13" type="ORF">L484_028073</name>
</gene>
<feature type="binding site" description="axial binding residue" evidence="10">
    <location>
        <position position="522"/>
    </location>
    <ligand>
        <name>heme</name>
        <dbReference type="ChEBI" id="CHEBI:30413"/>
    </ligand>
    <ligandPart>
        <name>Fe</name>
        <dbReference type="ChEBI" id="CHEBI:18248"/>
    </ligandPart>
</feature>
<dbReference type="Proteomes" id="UP000030645">
    <property type="component" value="Unassembled WGS sequence"/>
</dbReference>
<proteinExistence type="inferred from homology"/>
<evidence type="ECO:0000256" key="6">
    <source>
        <dbReference type="ARBA" id="ARBA00023002"/>
    </source>
</evidence>
<dbReference type="InterPro" id="IPR002401">
    <property type="entry name" value="Cyt_P450_E_grp-I"/>
</dbReference>
<keyword evidence="12" id="KW-1133">Transmembrane helix</keyword>
<sequence length="593" mass="67185">MEDLQSFLIVCLSCLVSTILVRAILTKTRTTARLPPSPPALPIIGHLHLVDRLPHQAFHKISNRYGPLIHLFLGSVPCVVVSSPEMAKEFLKTQETSFLNRPNRSVLNYLSYPWSDFVFAEFGPYWKFMKKLSMSRLLGGQTLDQLLPIRSDELRRLLKLILERANEKEAVEVGGELTKLTNNVFSRMIMSKRCAENDEEGDEIRKAVNETAELLGKFNFSDYIWLCRKLDLQGYWKKSKEIHEKFDKMMEKIIEEHQEAITKVEEKGKYKDVLGILLEILEDESSEVRLTRENIKAFVLVFGTDQDGFVFSVARRSNSDILKMDIRNGAMVVFTKETLSRAGGVRITVPAGLGPNVCARDLRIRMPDWKTRSEVFVAGTDTSAITIEWALAELMNHPNIMAKAREEIDSVVGKTRLVEESDIVNLPYIQAIVTETLRLHPAAPLLPRESSEKCTINGYEIPAKTQLYVNLWAIGRDPKHWEDPLEFNPERFLSEEGTLKNQLDVRGQNFHLLPFGSGRRVCPGASLALRFVTTSLAAMIQCFEWKVDGKDGPVIDMQEGPGLTLPRAHPLICVPISRLSPLPIFYSALDHLT</sequence>
<comment type="subcellular location">
    <subcellularLocation>
        <location evidence="2">Membrane</location>
    </subcellularLocation>
</comment>
<organism evidence="13 14">
    <name type="scientific">Morus notabilis</name>
    <dbReference type="NCBI Taxonomy" id="981085"/>
    <lineage>
        <taxon>Eukaryota</taxon>
        <taxon>Viridiplantae</taxon>
        <taxon>Streptophyta</taxon>
        <taxon>Embryophyta</taxon>
        <taxon>Tracheophyta</taxon>
        <taxon>Spermatophyta</taxon>
        <taxon>Magnoliopsida</taxon>
        <taxon>eudicotyledons</taxon>
        <taxon>Gunneridae</taxon>
        <taxon>Pentapetalae</taxon>
        <taxon>rosids</taxon>
        <taxon>fabids</taxon>
        <taxon>Rosales</taxon>
        <taxon>Moraceae</taxon>
        <taxon>Moreae</taxon>
        <taxon>Morus</taxon>
    </lineage>
</organism>
<evidence type="ECO:0000313" key="13">
    <source>
        <dbReference type="EMBL" id="EXC30894.1"/>
    </source>
</evidence>
<dbReference type="Gene3D" id="1.10.630.10">
    <property type="entry name" value="Cytochrome P450"/>
    <property type="match status" value="2"/>
</dbReference>
<dbReference type="GO" id="GO:0004497">
    <property type="term" value="F:monooxygenase activity"/>
    <property type="evidence" value="ECO:0007669"/>
    <property type="project" value="UniProtKB-KW"/>
</dbReference>
<dbReference type="InterPro" id="IPR017972">
    <property type="entry name" value="Cyt_P450_CS"/>
</dbReference>
<dbReference type="SUPFAM" id="SSF48264">
    <property type="entry name" value="Cytochrome P450"/>
    <property type="match status" value="1"/>
</dbReference>
<keyword evidence="5 10" id="KW-0479">Metal-binding</keyword>
<dbReference type="EMBL" id="KE346217">
    <property type="protein sequence ID" value="EXC30894.1"/>
    <property type="molecule type" value="Genomic_DNA"/>
</dbReference>
<comment type="cofactor">
    <cofactor evidence="1 10">
        <name>heme</name>
        <dbReference type="ChEBI" id="CHEBI:30413"/>
    </cofactor>
</comment>
<dbReference type="eggNOG" id="KOG0156">
    <property type="taxonomic scope" value="Eukaryota"/>
</dbReference>
<dbReference type="GO" id="GO:0005506">
    <property type="term" value="F:iron ion binding"/>
    <property type="evidence" value="ECO:0007669"/>
    <property type="project" value="InterPro"/>
</dbReference>
<dbReference type="PRINTS" id="PR00385">
    <property type="entry name" value="P450"/>
</dbReference>
<evidence type="ECO:0000256" key="4">
    <source>
        <dbReference type="ARBA" id="ARBA00022617"/>
    </source>
</evidence>
<evidence type="ECO:0000256" key="10">
    <source>
        <dbReference type="PIRSR" id="PIRSR602401-1"/>
    </source>
</evidence>
<dbReference type="CDD" id="cd20655">
    <property type="entry name" value="CYP93"/>
    <property type="match status" value="1"/>
</dbReference>